<sequence length="203" mass="22996">MNAGRGNRNNINQIDLVVPQFVPNDFADDSPTERDPGPGYDGGYIAAGWRMIKSLVVELFPFLHSREVFFLSLNRTQQCILENPCTSVFYSFIAVFGVFPMLFFLLTICSVFTLSVVGFVCCQVVMFCLAATVFTGVMFFIVSTSFLIACSCGATIHTFYLWRWMKNYMLQHGKEILIEILDNAGAPGLWLKNYLFNEEPRDD</sequence>
<keyword evidence="2" id="KW-1185">Reference proteome</keyword>
<feature type="transmembrane region" description="Helical" evidence="1">
    <location>
        <begin position="116"/>
        <end position="134"/>
    </location>
</feature>
<keyword evidence="1" id="KW-0472">Membrane</keyword>
<protein>
    <submittedName>
        <fullName evidence="3">Uncharacterized protein LOC101849135 isoform X1</fullName>
    </submittedName>
</protein>
<evidence type="ECO:0000256" key="1">
    <source>
        <dbReference type="SAM" id="Phobius"/>
    </source>
</evidence>
<evidence type="ECO:0000313" key="2">
    <source>
        <dbReference type="Proteomes" id="UP000694888"/>
    </source>
</evidence>
<dbReference type="Proteomes" id="UP000694888">
    <property type="component" value="Unplaced"/>
</dbReference>
<reference evidence="3" key="1">
    <citation type="submission" date="2025-08" db="UniProtKB">
        <authorList>
            <consortium name="RefSeq"/>
        </authorList>
    </citation>
    <scope>IDENTIFICATION</scope>
</reference>
<gene>
    <name evidence="3" type="primary">LOC101849135</name>
</gene>
<feature type="transmembrane region" description="Helical" evidence="1">
    <location>
        <begin position="88"/>
        <end position="109"/>
    </location>
</feature>
<organism evidence="2 3">
    <name type="scientific">Aplysia californica</name>
    <name type="common">California sea hare</name>
    <dbReference type="NCBI Taxonomy" id="6500"/>
    <lineage>
        <taxon>Eukaryota</taxon>
        <taxon>Metazoa</taxon>
        <taxon>Spiralia</taxon>
        <taxon>Lophotrochozoa</taxon>
        <taxon>Mollusca</taxon>
        <taxon>Gastropoda</taxon>
        <taxon>Heterobranchia</taxon>
        <taxon>Euthyneura</taxon>
        <taxon>Tectipleura</taxon>
        <taxon>Aplysiida</taxon>
        <taxon>Aplysioidea</taxon>
        <taxon>Aplysiidae</taxon>
        <taxon>Aplysia</taxon>
    </lineage>
</organism>
<dbReference type="RefSeq" id="XP_005101338.1">
    <property type="nucleotide sequence ID" value="XM_005101281.3"/>
</dbReference>
<keyword evidence="1" id="KW-0812">Transmembrane</keyword>
<keyword evidence="1" id="KW-1133">Transmembrane helix</keyword>
<evidence type="ECO:0000313" key="3">
    <source>
        <dbReference type="RefSeq" id="XP_005101338.1"/>
    </source>
</evidence>
<feature type="transmembrane region" description="Helical" evidence="1">
    <location>
        <begin position="140"/>
        <end position="162"/>
    </location>
</feature>
<accession>A0ABM0JTU6</accession>
<dbReference type="GeneID" id="101849135"/>
<proteinExistence type="predicted"/>
<name>A0ABM0JTU6_APLCA</name>